<reference evidence="1 2" key="1">
    <citation type="journal article" date="2006" name="Science">
        <title>Phytophthora genome sequences uncover evolutionary origins and mechanisms of pathogenesis.</title>
        <authorList>
            <person name="Tyler B.M."/>
            <person name="Tripathy S."/>
            <person name="Zhang X."/>
            <person name="Dehal P."/>
            <person name="Jiang R.H."/>
            <person name="Aerts A."/>
            <person name="Arredondo F.D."/>
            <person name="Baxter L."/>
            <person name="Bensasson D."/>
            <person name="Beynon J.L."/>
            <person name="Chapman J."/>
            <person name="Damasceno C.M."/>
            <person name="Dorrance A.E."/>
            <person name="Dou D."/>
            <person name="Dickerman A.W."/>
            <person name="Dubchak I.L."/>
            <person name="Garbelotto M."/>
            <person name="Gijzen M."/>
            <person name="Gordon S.G."/>
            <person name="Govers F."/>
            <person name="Grunwald N.J."/>
            <person name="Huang W."/>
            <person name="Ivors K.L."/>
            <person name="Jones R.W."/>
            <person name="Kamoun S."/>
            <person name="Krampis K."/>
            <person name="Lamour K.H."/>
            <person name="Lee M.K."/>
            <person name="McDonald W.H."/>
            <person name="Medina M."/>
            <person name="Meijer H.J."/>
            <person name="Nordberg E.K."/>
            <person name="Maclean D.J."/>
            <person name="Ospina-Giraldo M.D."/>
            <person name="Morris P.F."/>
            <person name="Phuntumart V."/>
            <person name="Putnam N.H."/>
            <person name="Rash S."/>
            <person name="Rose J.K."/>
            <person name="Sakihama Y."/>
            <person name="Salamov A.A."/>
            <person name="Savidor A."/>
            <person name="Scheuring C.F."/>
            <person name="Smith B.M."/>
            <person name="Sobral B.W."/>
            <person name="Terry A."/>
            <person name="Torto-Alalibo T.A."/>
            <person name="Win J."/>
            <person name="Xu Z."/>
            <person name="Zhang H."/>
            <person name="Grigoriev I.V."/>
            <person name="Rokhsar D.S."/>
            <person name="Boore J.L."/>
        </authorList>
    </citation>
    <scope>NUCLEOTIDE SEQUENCE [LARGE SCALE GENOMIC DNA]</scope>
    <source>
        <strain evidence="1 2">P6497</strain>
    </source>
</reference>
<sequence length="177" mass="19441">MIQNLNCAAVYGGQLVHVKLPRHAHVEDVKRAIFTQLNCEQGADIALFLARDSCGTWLTEEHPEYQQLKYGNHVIPHRIETMTSNYMCDDTSLSTIPFPKRGRGYIDVLFEVSGYGPIQPRYKTEDKHCGPASCAVFLCAGLATAAIIPHLPFVAAVIADNGRGDGGRPDPLRSAFS</sequence>
<protein>
    <submittedName>
        <fullName evidence="1">Uncharacterized protein</fullName>
    </submittedName>
</protein>
<dbReference type="KEGG" id="psoj:PHYSODRAFT_341664"/>
<dbReference type="GeneID" id="20648120"/>
<gene>
    <name evidence="1" type="ORF">PHYSODRAFT_341664</name>
</gene>
<name>G5AE01_PHYSP</name>
<evidence type="ECO:0000313" key="2">
    <source>
        <dbReference type="Proteomes" id="UP000002640"/>
    </source>
</evidence>
<accession>G5AE01</accession>
<dbReference type="InParanoid" id="G5AE01"/>
<organism evidence="1 2">
    <name type="scientific">Phytophthora sojae (strain P6497)</name>
    <name type="common">Soybean stem and root rot agent</name>
    <name type="synonym">Phytophthora megasperma f. sp. glycines</name>
    <dbReference type="NCBI Taxonomy" id="1094619"/>
    <lineage>
        <taxon>Eukaryota</taxon>
        <taxon>Sar</taxon>
        <taxon>Stramenopiles</taxon>
        <taxon>Oomycota</taxon>
        <taxon>Peronosporomycetes</taxon>
        <taxon>Peronosporales</taxon>
        <taxon>Peronosporaceae</taxon>
        <taxon>Phytophthora</taxon>
    </lineage>
</organism>
<dbReference type="RefSeq" id="XP_009538300.1">
    <property type="nucleotide sequence ID" value="XM_009540005.1"/>
</dbReference>
<dbReference type="Proteomes" id="UP000002640">
    <property type="component" value="Unassembled WGS sequence"/>
</dbReference>
<dbReference type="AlphaFoldDB" id="G5AE01"/>
<keyword evidence="2" id="KW-1185">Reference proteome</keyword>
<evidence type="ECO:0000313" key="1">
    <source>
        <dbReference type="EMBL" id="EGZ06403.1"/>
    </source>
</evidence>
<proteinExistence type="predicted"/>
<dbReference type="EMBL" id="JH159164">
    <property type="protein sequence ID" value="EGZ06403.1"/>
    <property type="molecule type" value="Genomic_DNA"/>
</dbReference>